<dbReference type="RefSeq" id="WP_190182327.1">
    <property type="nucleotide sequence ID" value="NZ_BMVP01000001.1"/>
</dbReference>
<evidence type="ECO:0000313" key="2">
    <source>
        <dbReference type="Proteomes" id="UP000642673"/>
    </source>
</evidence>
<dbReference type="Proteomes" id="UP000642673">
    <property type="component" value="Unassembled WGS sequence"/>
</dbReference>
<evidence type="ECO:0000313" key="1">
    <source>
        <dbReference type="EMBL" id="GHB38664.1"/>
    </source>
</evidence>
<dbReference type="EMBL" id="BMVP01000001">
    <property type="protein sequence ID" value="GHB38664.1"/>
    <property type="molecule type" value="Genomic_DNA"/>
</dbReference>
<dbReference type="Pfam" id="PF10041">
    <property type="entry name" value="DUF2277"/>
    <property type="match status" value="1"/>
</dbReference>
<proteinExistence type="predicted"/>
<protein>
    <recommendedName>
        <fullName evidence="3">DUF2277 domain-containing protein</fullName>
    </recommendedName>
</protein>
<keyword evidence="2" id="KW-1185">Reference proteome</keyword>
<reference evidence="2" key="1">
    <citation type="journal article" date="2019" name="Int. J. Syst. Evol. Microbiol.">
        <title>The Global Catalogue of Microorganisms (GCM) 10K type strain sequencing project: providing services to taxonomists for standard genome sequencing and annotation.</title>
        <authorList>
            <consortium name="The Broad Institute Genomics Platform"/>
            <consortium name="The Broad Institute Genome Sequencing Center for Infectious Disease"/>
            <person name="Wu L."/>
            <person name="Ma J."/>
        </authorList>
    </citation>
    <scope>NUCLEOTIDE SEQUENCE [LARGE SCALE GENOMIC DNA]</scope>
    <source>
        <strain evidence="2">JCM 4738</strain>
    </source>
</reference>
<dbReference type="InterPro" id="IPR018735">
    <property type="entry name" value="DUF2277"/>
</dbReference>
<accession>A0ABQ3EIH8</accession>
<sequence length="77" mass="8282">MCRSIKTLRPPAIPEKATEEEIRAAALQYVRKVSGFRAPAAHNREVFDSAVDAIAEATAALLDGVHVRGREPVAQTG</sequence>
<organism evidence="1 2">
    <name type="scientific">Streptomyces cirratus</name>
    <dbReference type="NCBI Taxonomy" id="68187"/>
    <lineage>
        <taxon>Bacteria</taxon>
        <taxon>Bacillati</taxon>
        <taxon>Actinomycetota</taxon>
        <taxon>Actinomycetes</taxon>
        <taxon>Kitasatosporales</taxon>
        <taxon>Streptomycetaceae</taxon>
        <taxon>Streptomyces</taxon>
    </lineage>
</organism>
<gene>
    <name evidence="1" type="ORF">GCM10010347_05170</name>
</gene>
<comment type="caution">
    <text evidence="1">The sequence shown here is derived from an EMBL/GenBank/DDBJ whole genome shotgun (WGS) entry which is preliminary data.</text>
</comment>
<name>A0ABQ3EIH8_9ACTN</name>
<evidence type="ECO:0008006" key="3">
    <source>
        <dbReference type="Google" id="ProtNLM"/>
    </source>
</evidence>